<accession>A0A377E2J2</accession>
<reference evidence="1 2" key="1">
    <citation type="submission" date="2018-06" db="EMBL/GenBank/DDBJ databases">
        <authorList>
            <consortium name="Pathogen Informatics"/>
            <person name="Doyle S."/>
        </authorList>
    </citation>
    <scope>NUCLEOTIDE SEQUENCE [LARGE SCALE GENOMIC DNA]</scope>
    <source>
        <strain evidence="1 2">NCTC10429</strain>
    </source>
</reference>
<proteinExistence type="predicted"/>
<evidence type="ECO:0000313" key="1">
    <source>
        <dbReference type="EMBL" id="STM57409.1"/>
    </source>
</evidence>
<dbReference type="Proteomes" id="UP000254088">
    <property type="component" value="Unassembled WGS sequence"/>
</dbReference>
<dbReference type="EMBL" id="UGEX01000002">
    <property type="protein sequence ID" value="STM57409.1"/>
    <property type="molecule type" value="Genomic_DNA"/>
</dbReference>
<dbReference type="InterPro" id="IPR010373">
    <property type="entry name" value="DUF968"/>
</dbReference>
<evidence type="ECO:0000313" key="2">
    <source>
        <dbReference type="Proteomes" id="UP000254088"/>
    </source>
</evidence>
<protein>
    <submittedName>
        <fullName evidence="1">Putative prophage protein</fullName>
    </submittedName>
</protein>
<sequence length="48" mass="5728">MGTKAHDLFVLPLCRKHHDELHADTVAFEEKYGSQLELIFRFTIVRWQ</sequence>
<organism evidence="1 2">
    <name type="scientific">Escherichia coli</name>
    <dbReference type="NCBI Taxonomy" id="562"/>
    <lineage>
        <taxon>Bacteria</taxon>
        <taxon>Pseudomonadati</taxon>
        <taxon>Pseudomonadota</taxon>
        <taxon>Gammaproteobacteria</taxon>
        <taxon>Enterobacterales</taxon>
        <taxon>Enterobacteriaceae</taxon>
        <taxon>Escherichia</taxon>
    </lineage>
</organism>
<dbReference type="Pfam" id="PF06147">
    <property type="entry name" value="DUF968"/>
    <property type="match status" value="1"/>
</dbReference>
<dbReference type="AlphaFoldDB" id="A0A377E2J2"/>
<gene>
    <name evidence="1" type="ORF">NCTC10429_03982</name>
</gene>
<name>A0A377E2J2_ECOLX</name>